<gene>
    <name evidence="2" type="ORF">FHL15_004937</name>
</gene>
<protein>
    <submittedName>
        <fullName evidence="2">Uncharacterized protein</fullName>
    </submittedName>
</protein>
<comment type="caution">
    <text evidence="2">The sequence shown here is derived from an EMBL/GenBank/DDBJ whole genome shotgun (WGS) entry which is preliminary data.</text>
</comment>
<dbReference type="Proteomes" id="UP000319160">
    <property type="component" value="Unassembled WGS sequence"/>
</dbReference>
<evidence type="ECO:0000313" key="3">
    <source>
        <dbReference type="Proteomes" id="UP000319160"/>
    </source>
</evidence>
<feature type="signal peptide" evidence="1">
    <location>
        <begin position="1"/>
        <end position="19"/>
    </location>
</feature>
<organism evidence="2 3">
    <name type="scientific">Xylaria flabelliformis</name>
    <dbReference type="NCBI Taxonomy" id="2512241"/>
    <lineage>
        <taxon>Eukaryota</taxon>
        <taxon>Fungi</taxon>
        <taxon>Dikarya</taxon>
        <taxon>Ascomycota</taxon>
        <taxon>Pezizomycotina</taxon>
        <taxon>Sordariomycetes</taxon>
        <taxon>Xylariomycetidae</taxon>
        <taxon>Xylariales</taxon>
        <taxon>Xylariaceae</taxon>
        <taxon>Xylaria</taxon>
    </lineage>
</organism>
<reference evidence="3" key="1">
    <citation type="submission" date="2019-06" db="EMBL/GenBank/DDBJ databases">
        <title>Draft genome sequence of the griseofulvin-producing fungus Xylaria cubensis strain G536.</title>
        <authorList>
            <person name="Mead M.E."/>
            <person name="Raja H.A."/>
            <person name="Steenwyk J.L."/>
            <person name="Knowles S.L."/>
            <person name="Oberlies N.H."/>
            <person name="Rokas A."/>
        </authorList>
    </citation>
    <scope>NUCLEOTIDE SEQUENCE [LARGE SCALE GENOMIC DNA]</scope>
    <source>
        <strain evidence="3">G536</strain>
    </source>
</reference>
<dbReference type="EMBL" id="VFLP01000024">
    <property type="protein sequence ID" value="TRX94169.1"/>
    <property type="molecule type" value="Genomic_DNA"/>
</dbReference>
<sequence length="145" mass="15101">MPIPAIVLIVGDALTATGAVVNCYALHKCGRSLPDATSILSRVNMNLPDYARRQDVGVCGVPQYNFDTCQKDLKGVMVQSSLPAAGEARFENIPASCMDLATVLTGACGAEAPTVTVCGSDCLSYTGLTSDQLNQLSQTLAPYAA</sequence>
<accession>A0A553I1T7</accession>
<keyword evidence="1" id="KW-0732">Signal</keyword>
<name>A0A553I1T7_9PEZI</name>
<evidence type="ECO:0000313" key="2">
    <source>
        <dbReference type="EMBL" id="TRX94169.1"/>
    </source>
</evidence>
<feature type="chain" id="PRO_5022116734" evidence="1">
    <location>
        <begin position="20"/>
        <end position="145"/>
    </location>
</feature>
<dbReference type="AlphaFoldDB" id="A0A553I1T7"/>
<dbReference type="OrthoDB" id="4161406at2759"/>
<evidence type="ECO:0000256" key="1">
    <source>
        <dbReference type="SAM" id="SignalP"/>
    </source>
</evidence>
<keyword evidence="3" id="KW-1185">Reference proteome</keyword>
<dbReference type="STRING" id="2512241.A0A553I1T7"/>
<proteinExistence type="predicted"/>